<dbReference type="Pfam" id="PF16657">
    <property type="entry name" value="Malt_amylase_C"/>
    <property type="match status" value="1"/>
</dbReference>
<keyword evidence="2" id="KW-0378">Hydrolase</keyword>
<dbReference type="FunFam" id="2.60.40.1180:FF:000007">
    <property type="entry name" value="Sucrose isomerase"/>
    <property type="match status" value="1"/>
</dbReference>
<keyword evidence="6" id="KW-1185">Reference proteome</keyword>
<dbReference type="Pfam" id="PF00128">
    <property type="entry name" value="Alpha-amylase"/>
    <property type="match status" value="1"/>
</dbReference>
<dbReference type="eggNOG" id="COG0366">
    <property type="taxonomic scope" value="Bacteria"/>
</dbReference>
<evidence type="ECO:0000259" key="4">
    <source>
        <dbReference type="SMART" id="SM00642"/>
    </source>
</evidence>
<keyword evidence="3" id="KW-0326">Glycosidase</keyword>
<dbReference type="SMART" id="SM00642">
    <property type="entry name" value="Aamy"/>
    <property type="match status" value="1"/>
</dbReference>
<dbReference type="PANTHER" id="PTHR10357:SF179">
    <property type="entry name" value="NEUTRAL AND BASIC AMINO ACID TRANSPORT PROTEIN RBAT"/>
    <property type="match status" value="1"/>
</dbReference>
<dbReference type="CDD" id="cd11333">
    <property type="entry name" value="AmyAc_SI_OligoGlu_DGase"/>
    <property type="match status" value="1"/>
</dbReference>
<dbReference type="PANTHER" id="PTHR10357">
    <property type="entry name" value="ALPHA-AMYLASE FAMILY MEMBER"/>
    <property type="match status" value="1"/>
</dbReference>
<dbReference type="HOGENOM" id="CLU_006462_1_2_9"/>
<dbReference type="InterPro" id="IPR006047">
    <property type="entry name" value="GH13_cat_dom"/>
</dbReference>
<reference evidence="5 6" key="1">
    <citation type="submission" date="2010-11" db="EMBL/GenBank/DDBJ databases">
        <title>Complete sequence of Halanaerobium sp. sapolanicus.</title>
        <authorList>
            <consortium name="US DOE Joint Genome Institute"/>
            <person name="Lucas S."/>
            <person name="Copeland A."/>
            <person name="Lapidus A."/>
            <person name="Cheng J.-F."/>
            <person name="Bruce D."/>
            <person name="Goodwin L."/>
            <person name="Pitluck S."/>
            <person name="Davenport K."/>
            <person name="Detter J.C."/>
            <person name="Han C."/>
            <person name="Tapia R."/>
            <person name="Land M."/>
            <person name="Hauser L."/>
            <person name="Jeffries C."/>
            <person name="Kyrpides N."/>
            <person name="Ivanova N."/>
            <person name="Mikhailova N."/>
            <person name="Begemann M.B."/>
            <person name="Mormile M.R."/>
            <person name="Wall J.D."/>
            <person name="Elias D.A."/>
            <person name="Woyke T."/>
        </authorList>
    </citation>
    <scope>NUCLEOTIDE SEQUENCE [LARGE SCALE GENOMIC DNA]</scope>
    <source>
        <strain evidence="6">sapolanicus</strain>
    </source>
</reference>
<evidence type="ECO:0000256" key="1">
    <source>
        <dbReference type="ARBA" id="ARBA00008061"/>
    </source>
</evidence>
<feature type="domain" description="Glycosyl hydrolase family 13 catalytic" evidence="4">
    <location>
        <begin position="13"/>
        <end position="416"/>
    </location>
</feature>
<dbReference type="SUPFAM" id="SSF51011">
    <property type="entry name" value="Glycosyl hydrolase domain"/>
    <property type="match status" value="1"/>
</dbReference>
<dbReference type="Gene3D" id="3.20.20.80">
    <property type="entry name" value="Glycosidases"/>
    <property type="match status" value="1"/>
</dbReference>
<dbReference type="FunFam" id="3.90.400.10:FF:000002">
    <property type="entry name" value="Sucrose isomerase"/>
    <property type="match status" value="1"/>
</dbReference>
<dbReference type="InterPro" id="IPR032091">
    <property type="entry name" value="Malt_amylase-like_C"/>
</dbReference>
<gene>
    <name evidence="5" type="ordered locus">Halsa_2176</name>
</gene>
<dbReference type="RefSeq" id="WP_013406658.1">
    <property type="nucleotide sequence ID" value="NC_014654.1"/>
</dbReference>
<comment type="similarity">
    <text evidence="1">Belongs to the glycosyl hydrolase 13 family.</text>
</comment>
<dbReference type="Gene3D" id="3.90.400.10">
    <property type="entry name" value="Oligo-1,6-glucosidase, Domain 2"/>
    <property type="match status" value="1"/>
</dbReference>
<name>E4RK20_HALHG</name>
<dbReference type="FunFam" id="3.20.20.80:FF:000064">
    <property type="entry name" value="Oligo-1,6-glucosidase"/>
    <property type="match status" value="2"/>
</dbReference>
<evidence type="ECO:0000313" key="5">
    <source>
        <dbReference type="EMBL" id="ADQ15590.1"/>
    </source>
</evidence>
<dbReference type="EMBL" id="CP002304">
    <property type="protein sequence ID" value="ADQ15590.1"/>
    <property type="molecule type" value="Genomic_DNA"/>
</dbReference>
<dbReference type="SUPFAM" id="SSF51445">
    <property type="entry name" value="(Trans)glycosidases"/>
    <property type="match status" value="1"/>
</dbReference>
<protein>
    <submittedName>
        <fullName evidence="5">Alpha amylase catalytic region</fullName>
    </submittedName>
</protein>
<dbReference type="Gene3D" id="2.60.40.1180">
    <property type="entry name" value="Golgi alpha-mannosidase II"/>
    <property type="match status" value="1"/>
</dbReference>
<dbReference type="InterPro" id="IPR013780">
    <property type="entry name" value="Glyco_hydro_b"/>
</dbReference>
<dbReference type="InterPro" id="IPR045857">
    <property type="entry name" value="O16G_dom_2"/>
</dbReference>
<dbReference type="NCBIfam" id="NF008183">
    <property type="entry name" value="PRK10933.1"/>
    <property type="match status" value="1"/>
</dbReference>
<dbReference type="Proteomes" id="UP000007434">
    <property type="component" value="Chromosome"/>
</dbReference>
<dbReference type="GO" id="GO:0009313">
    <property type="term" value="P:oligosaccharide catabolic process"/>
    <property type="evidence" value="ECO:0007669"/>
    <property type="project" value="TreeGrafter"/>
</dbReference>
<organism evidence="5 6">
    <name type="scientific">Halanaerobium hydrogeniformans</name>
    <name type="common">Halanaerobium sp. (strain sapolanicus)</name>
    <dbReference type="NCBI Taxonomy" id="656519"/>
    <lineage>
        <taxon>Bacteria</taxon>
        <taxon>Bacillati</taxon>
        <taxon>Bacillota</taxon>
        <taxon>Clostridia</taxon>
        <taxon>Halanaerobiales</taxon>
        <taxon>Halanaerobiaceae</taxon>
        <taxon>Halanaerobium</taxon>
    </lineage>
</organism>
<dbReference type="InterPro" id="IPR017853">
    <property type="entry name" value="GH"/>
</dbReference>
<dbReference type="KEGG" id="has:Halsa_2176"/>
<evidence type="ECO:0000256" key="2">
    <source>
        <dbReference type="ARBA" id="ARBA00022801"/>
    </source>
</evidence>
<dbReference type="GO" id="GO:0004556">
    <property type="term" value="F:alpha-amylase activity"/>
    <property type="evidence" value="ECO:0007669"/>
    <property type="project" value="TreeGrafter"/>
</dbReference>
<evidence type="ECO:0000313" key="6">
    <source>
        <dbReference type="Proteomes" id="UP000007434"/>
    </source>
</evidence>
<dbReference type="AlphaFoldDB" id="E4RK20"/>
<dbReference type="STRING" id="656519.Halsa_2176"/>
<dbReference type="OrthoDB" id="9805159at2"/>
<sequence>MQKQWWKEAVVYQIYPRSFNDSNDDGIGDLRGIIEKIDYLDKLGVDAVWLNPVYKSPNDDNGYDISDYRAIMDEFGTMEDLEELIALLKERNIKIIMDLVINHTSDEHHWYKESAKSKDNPYRDYYIWKDGKNDGPPNNWKSFFGGSTWEYDQKTDQYYLHLFSKKQPDLNWENKELRSELYDMINWWLEKGIDGFRLDVINLISKNQDFPDGKENGLCGHEHFANGPRVHEFIQEMAEKTYNNYDAMTVGETPFVDKDEAIKFVKEERQEFSMVIPFEHVEFDRKEGWEKISDWQLSELKDLMTEWQYKLQENNGWTSLYFCNHDQPRIVSRYGDDGKYRKESAKMLGTLLHTLRGTPFIYQGEEIGMTNVSFENLDDFDDIETRGYLNDLKKKGEMTNEEMLKMANYRSRDNARTPMHWNDSKYAGFSNVEPWLQMNDNYPEINVARDLKSDDSVFKYYQKLISLRKEYPVFVYGKYKILLEDDQNIYTYIREGKENNLLIMLNFSEQLAEVDLEDELEIQNAELLINNYNNEPEFRSKSQLNPYEARIYLFQ</sequence>
<proteinExistence type="inferred from homology"/>
<reference evidence="5 6" key="2">
    <citation type="journal article" date="2011" name="J. Bacteriol.">
        <title>Complete Genome Sequence of the Haloalkaliphilic, Hydrogen Producing Halanaerobium hydrogenoformans.</title>
        <authorList>
            <person name="Brown S.D."/>
            <person name="Begemann M.B."/>
            <person name="Mormile M.R."/>
            <person name="Wall J.D."/>
            <person name="Han C.S."/>
            <person name="Goodwin L.A."/>
            <person name="Pitluck S."/>
            <person name="Land M.L."/>
            <person name="Hauser L.J."/>
            <person name="Elias D.A."/>
        </authorList>
    </citation>
    <scope>NUCLEOTIDE SEQUENCE [LARGE SCALE GENOMIC DNA]</scope>
    <source>
        <strain evidence="6">sapolanicus</strain>
    </source>
</reference>
<accession>E4RK20</accession>
<evidence type="ECO:0000256" key="3">
    <source>
        <dbReference type="ARBA" id="ARBA00023295"/>
    </source>
</evidence>
<dbReference type="CAZy" id="GH13">
    <property type="family name" value="Glycoside Hydrolase Family 13"/>
</dbReference>